<dbReference type="InterPro" id="IPR021109">
    <property type="entry name" value="Peptidase_aspartic_dom_sf"/>
</dbReference>
<evidence type="ECO:0000313" key="2">
    <source>
        <dbReference type="Proteomes" id="UP000699691"/>
    </source>
</evidence>
<comment type="caution">
    <text evidence="1">The sequence shown here is derived from an EMBL/GenBank/DDBJ whole genome shotgun (WGS) entry which is preliminary data.</text>
</comment>
<dbReference type="Gene3D" id="2.40.70.10">
    <property type="entry name" value="Acid Proteases"/>
    <property type="match status" value="1"/>
</dbReference>
<name>A0A955LXK8_UNCKA</name>
<dbReference type="Pfam" id="PF13650">
    <property type="entry name" value="Asp_protease_2"/>
    <property type="match status" value="1"/>
</dbReference>
<dbReference type="CDD" id="cd05483">
    <property type="entry name" value="retropepsin_like_bacteria"/>
    <property type="match status" value="1"/>
</dbReference>
<evidence type="ECO:0000313" key="1">
    <source>
        <dbReference type="EMBL" id="MCA9398061.1"/>
    </source>
</evidence>
<dbReference type="AlphaFoldDB" id="A0A955LXK8"/>
<dbReference type="Proteomes" id="UP000699691">
    <property type="component" value="Unassembled WGS sequence"/>
</dbReference>
<dbReference type="GO" id="GO:0008233">
    <property type="term" value="F:peptidase activity"/>
    <property type="evidence" value="ECO:0007669"/>
    <property type="project" value="UniProtKB-KW"/>
</dbReference>
<dbReference type="InterPro" id="IPR034122">
    <property type="entry name" value="Retropepsin-like_bacterial"/>
</dbReference>
<gene>
    <name evidence="1" type="ORF">KC573_04480</name>
</gene>
<reference evidence="1" key="2">
    <citation type="journal article" date="2021" name="Microbiome">
        <title>Successional dynamics and alternative stable states in a saline activated sludge microbial community over 9 years.</title>
        <authorList>
            <person name="Wang Y."/>
            <person name="Ye J."/>
            <person name="Ju F."/>
            <person name="Liu L."/>
            <person name="Boyd J.A."/>
            <person name="Deng Y."/>
            <person name="Parks D.H."/>
            <person name="Jiang X."/>
            <person name="Yin X."/>
            <person name="Woodcroft B.J."/>
            <person name="Tyson G.W."/>
            <person name="Hugenholtz P."/>
            <person name="Polz M.F."/>
            <person name="Zhang T."/>
        </authorList>
    </citation>
    <scope>NUCLEOTIDE SEQUENCE</scope>
    <source>
        <strain evidence="1">HKST-UBA02</strain>
    </source>
</reference>
<organism evidence="1 2">
    <name type="scientific">candidate division WWE3 bacterium</name>
    <dbReference type="NCBI Taxonomy" id="2053526"/>
    <lineage>
        <taxon>Bacteria</taxon>
        <taxon>Katanobacteria</taxon>
    </lineage>
</organism>
<dbReference type="EMBL" id="JAGQKY010000268">
    <property type="protein sequence ID" value="MCA9398061.1"/>
    <property type="molecule type" value="Genomic_DNA"/>
</dbReference>
<reference evidence="1" key="1">
    <citation type="submission" date="2020-04" db="EMBL/GenBank/DDBJ databases">
        <authorList>
            <person name="Zhang T."/>
        </authorList>
    </citation>
    <scope>NUCLEOTIDE SEQUENCE</scope>
    <source>
        <strain evidence="1">HKST-UBA02</strain>
    </source>
</reference>
<dbReference type="GO" id="GO:0006508">
    <property type="term" value="P:proteolysis"/>
    <property type="evidence" value="ECO:0007669"/>
    <property type="project" value="UniProtKB-KW"/>
</dbReference>
<keyword evidence="1" id="KW-0645">Protease</keyword>
<proteinExistence type="predicted"/>
<dbReference type="SUPFAM" id="SSF50630">
    <property type="entry name" value="Acid proteases"/>
    <property type="match status" value="1"/>
</dbReference>
<sequence length="143" mass="15854">MKRHTSHFDPSSGVILVEADIHGRIIAKSRLVFDTGATFCMLPWKLIDQVGIEIDQKDTIQTTTASGIETSPIVTIPRMSVLGYTVENVSCIVRDLPAMSGVDGLLGISFLKYFRVTLDFYKGHLVLAQRTTSSLDTYSFKLK</sequence>
<accession>A0A955LXK8</accession>
<keyword evidence="1" id="KW-0378">Hydrolase</keyword>
<protein>
    <submittedName>
        <fullName evidence="1">Clan AA aspartic protease</fullName>
    </submittedName>
</protein>